<feature type="region of interest" description="Disordered" evidence="1">
    <location>
        <begin position="82"/>
        <end position="123"/>
    </location>
</feature>
<feature type="transmembrane region" description="Helical" evidence="2">
    <location>
        <begin position="21"/>
        <end position="42"/>
    </location>
</feature>
<accession>A0ABX1AP19</accession>
<protein>
    <submittedName>
        <fullName evidence="3">DUF2530 domain-containing protein</fullName>
    </submittedName>
</protein>
<proteinExistence type="predicted"/>
<feature type="non-terminal residue" evidence="3">
    <location>
        <position position="123"/>
    </location>
</feature>
<keyword evidence="2" id="KW-0812">Transmembrane</keyword>
<keyword evidence="2" id="KW-0472">Membrane</keyword>
<dbReference type="Pfam" id="PF10745">
    <property type="entry name" value="DUF2530"/>
    <property type="match status" value="1"/>
</dbReference>
<keyword evidence="2" id="KW-1133">Transmembrane helix</keyword>
<name>A0ABX1AP19_9ACTN</name>
<reference evidence="3 4" key="1">
    <citation type="submission" date="2020-03" db="EMBL/GenBank/DDBJ databases">
        <title>Draft genome of Streptomyces sp. ventii, isolated from the Axial Seamount in the Pacific Ocean, and resequencing of the two type strains Streptomyces lonarensis strain NCL 716 and Streptomyces bohaiensis strain 11A07.</title>
        <authorList>
            <person name="Loughran R.M."/>
            <person name="Pfannmuller K.M."/>
            <person name="Wasson B.J."/>
            <person name="Deadmond M.C."/>
            <person name="Paddock B.E."/>
            <person name="Koyack M.J."/>
            <person name="Gallegos D.A."/>
            <person name="Mitchell E.A."/>
            <person name="Ushijima B."/>
            <person name="Saw J.H."/>
            <person name="Mcphail K.L."/>
            <person name="Videau P."/>
        </authorList>
    </citation>
    <scope>NUCLEOTIDE SEQUENCE [LARGE SCALE GENOMIC DNA]</scope>
    <source>
        <strain evidence="4">5675061</strain>
    </source>
</reference>
<evidence type="ECO:0000313" key="3">
    <source>
        <dbReference type="EMBL" id="NJP67579.1"/>
    </source>
</evidence>
<comment type="caution">
    <text evidence="3">The sequence shown here is derived from an EMBL/GenBank/DDBJ whole genome shotgun (WGS) entry which is preliminary data.</text>
</comment>
<dbReference type="RefSeq" id="WP_167934099.1">
    <property type="nucleotide sequence ID" value="NZ_JAAVJB010000122.1"/>
</dbReference>
<feature type="compositionally biased region" description="Low complexity" evidence="1">
    <location>
        <begin position="86"/>
        <end position="107"/>
    </location>
</feature>
<gene>
    <name evidence="3" type="ORF">HCJ92_15015</name>
</gene>
<evidence type="ECO:0000256" key="1">
    <source>
        <dbReference type="SAM" id="MobiDB-lite"/>
    </source>
</evidence>
<keyword evidence="4" id="KW-1185">Reference proteome</keyword>
<organism evidence="3 4">
    <name type="scientific">Streptomyces spiramenti</name>
    <dbReference type="NCBI Taxonomy" id="2720606"/>
    <lineage>
        <taxon>Bacteria</taxon>
        <taxon>Bacillati</taxon>
        <taxon>Actinomycetota</taxon>
        <taxon>Actinomycetes</taxon>
        <taxon>Kitasatosporales</taxon>
        <taxon>Streptomycetaceae</taxon>
        <taxon>Streptomyces</taxon>
    </lineage>
</organism>
<dbReference type="InterPro" id="IPR019681">
    <property type="entry name" value="DUF2530"/>
</dbReference>
<dbReference type="EMBL" id="JAAVJB010000122">
    <property type="protein sequence ID" value="NJP67579.1"/>
    <property type="molecule type" value="Genomic_DNA"/>
</dbReference>
<feature type="transmembrane region" description="Helical" evidence="2">
    <location>
        <begin position="54"/>
        <end position="71"/>
    </location>
</feature>
<evidence type="ECO:0000256" key="2">
    <source>
        <dbReference type="SAM" id="Phobius"/>
    </source>
</evidence>
<sequence length="123" mass="12655">MRWSDLTSGKRQAPPPLEGPVALVVGIGTGLWAVAFLAQLPFWSRYAEDGRTGWIWTCLVGVGLGLFGLWFNGRREAAIRRDAERAASGTADSSATTAGNGDPRGVAGVSGGRVGSAGAPGVT</sequence>
<evidence type="ECO:0000313" key="4">
    <source>
        <dbReference type="Proteomes" id="UP000746503"/>
    </source>
</evidence>
<dbReference type="Proteomes" id="UP000746503">
    <property type="component" value="Unassembled WGS sequence"/>
</dbReference>